<sequence length="151" mass="17315">MNMMIPKPYYTLINTSIGDDPAVVVVNSALRTFKDREAFPWHLRISIDCKLLGANGMPTDEEGKALHRLEDSIANPLQVAQNALFLARITARGERILIYRVHDPEMANATLQILAAEPSPLREWDYKMERDDDWELAQPELHLLEHDPHFN</sequence>
<comment type="caution">
    <text evidence="2">The sequence shown here is derived from an EMBL/GenBank/DDBJ whole genome shotgun (WGS) entry which is preliminary data.</text>
</comment>
<protein>
    <recommendedName>
        <fullName evidence="1">DUF695 domain-containing protein</fullName>
    </recommendedName>
</protein>
<dbReference type="InterPro" id="IPR016097">
    <property type="entry name" value="DUF695"/>
</dbReference>
<feature type="domain" description="DUF695" evidence="1">
    <location>
        <begin position="14"/>
        <end position="136"/>
    </location>
</feature>
<dbReference type="Proteomes" id="UP000238261">
    <property type="component" value="Unassembled WGS sequence"/>
</dbReference>
<dbReference type="OrthoDB" id="277501at2"/>
<organism evidence="2 3">
    <name type="scientific">Xanthomonas hyacinthi</name>
    <dbReference type="NCBI Taxonomy" id="56455"/>
    <lineage>
        <taxon>Bacteria</taxon>
        <taxon>Pseudomonadati</taxon>
        <taxon>Pseudomonadota</taxon>
        <taxon>Gammaproteobacteria</taxon>
        <taxon>Lysobacterales</taxon>
        <taxon>Lysobacteraceae</taxon>
        <taxon>Xanthomonas</taxon>
    </lineage>
</organism>
<gene>
    <name evidence="2" type="ORF">XhyaCFBP1156_20875</name>
</gene>
<dbReference type="Pfam" id="PF05117">
    <property type="entry name" value="DUF695"/>
    <property type="match status" value="1"/>
</dbReference>
<evidence type="ECO:0000259" key="1">
    <source>
        <dbReference type="Pfam" id="PF05117"/>
    </source>
</evidence>
<keyword evidence="3" id="KW-1185">Reference proteome</keyword>
<accession>A0A2S7ENJ0</accession>
<evidence type="ECO:0000313" key="3">
    <source>
        <dbReference type="Proteomes" id="UP000238261"/>
    </source>
</evidence>
<proteinExistence type="predicted"/>
<reference evidence="3" key="1">
    <citation type="submission" date="2016-08" db="EMBL/GenBank/DDBJ databases">
        <authorList>
            <person name="Merda D."/>
            <person name="Briand M."/>
            <person name="Taghouti G."/>
            <person name="Carrere S."/>
            <person name="Gouzy J."/>
            <person name="Portier P."/>
            <person name="Jacques M.-A."/>
            <person name="Fischer-Le Saux M."/>
        </authorList>
    </citation>
    <scope>NUCLEOTIDE SEQUENCE [LARGE SCALE GENOMIC DNA]</scope>
    <source>
        <strain evidence="3">CFBP1156</strain>
    </source>
</reference>
<name>A0A2S7ENJ0_9XANT</name>
<dbReference type="RefSeq" id="WP_104559049.1">
    <property type="nucleotide sequence ID" value="NZ_CP043476.1"/>
</dbReference>
<evidence type="ECO:0000313" key="2">
    <source>
        <dbReference type="EMBL" id="PPU93043.1"/>
    </source>
</evidence>
<dbReference type="AlphaFoldDB" id="A0A2S7ENJ0"/>
<dbReference type="EMBL" id="MDEG01000050">
    <property type="protein sequence ID" value="PPU93043.1"/>
    <property type="molecule type" value="Genomic_DNA"/>
</dbReference>